<accession>A0A642UUW2</accession>
<evidence type="ECO:0000256" key="2">
    <source>
        <dbReference type="ARBA" id="ARBA00022723"/>
    </source>
</evidence>
<dbReference type="InterPro" id="IPR002828">
    <property type="entry name" value="SurE-like_Pase/nucleotidase"/>
</dbReference>
<dbReference type="InterPro" id="IPR036523">
    <property type="entry name" value="SurE-like_sf"/>
</dbReference>
<reference evidence="7 8" key="1">
    <citation type="submission" date="2019-07" db="EMBL/GenBank/DDBJ databases">
        <title>Genome assembly of two rare yeast pathogens: Diutina rugosa and Trichomonascus ciferrii.</title>
        <authorList>
            <person name="Mixao V."/>
            <person name="Saus E."/>
            <person name="Hansen A."/>
            <person name="Lass-Flor C."/>
            <person name="Gabaldon T."/>
        </authorList>
    </citation>
    <scope>NUCLEOTIDE SEQUENCE [LARGE SCALE GENOMIC DNA]</scope>
    <source>
        <strain evidence="7 8">CBS 613</strain>
    </source>
</reference>
<protein>
    <recommendedName>
        <fullName evidence="6">Survival protein SurE-like phosphatase/nucleotidase domain-containing protein</fullName>
    </recommendedName>
</protein>
<dbReference type="EMBL" id="SWFT01000067">
    <property type="protein sequence ID" value="KAA8903446.1"/>
    <property type="molecule type" value="Genomic_DNA"/>
</dbReference>
<feature type="chain" id="PRO_5024910747" description="Survival protein SurE-like phosphatase/nucleotidase domain-containing protein" evidence="5">
    <location>
        <begin position="17"/>
        <end position="354"/>
    </location>
</feature>
<dbReference type="Pfam" id="PF01975">
    <property type="entry name" value="SurE"/>
    <property type="match status" value="1"/>
</dbReference>
<dbReference type="RefSeq" id="XP_034012748.1">
    <property type="nucleotide sequence ID" value="XM_034154972.1"/>
</dbReference>
<dbReference type="PANTHER" id="PTHR30457:SF0">
    <property type="entry name" value="PHOSPHATASE, PUTATIVE (AFU_ORTHOLOGUE AFUA_4G01070)-RELATED"/>
    <property type="match status" value="1"/>
</dbReference>
<feature type="domain" description="Survival protein SurE-like phosphatase/nucleotidase" evidence="6">
    <location>
        <begin position="17"/>
        <end position="229"/>
    </location>
</feature>
<dbReference type="PANTHER" id="PTHR30457">
    <property type="entry name" value="5'-NUCLEOTIDASE SURE"/>
    <property type="match status" value="1"/>
</dbReference>
<keyword evidence="3" id="KW-0378">Hydrolase</keyword>
<dbReference type="Proteomes" id="UP000449547">
    <property type="component" value="Unassembled WGS sequence"/>
</dbReference>
<comment type="similarity">
    <text evidence="1">Belongs to the SurE nucleotidase family.</text>
</comment>
<evidence type="ECO:0000259" key="6">
    <source>
        <dbReference type="Pfam" id="PF01975"/>
    </source>
</evidence>
<comment type="caution">
    <text evidence="7">The sequence shown here is derived from an EMBL/GenBank/DDBJ whole genome shotgun (WGS) entry which is preliminary data.</text>
</comment>
<dbReference type="VEuPathDB" id="FungiDB:DIURU_002332"/>
<dbReference type="SUPFAM" id="SSF64167">
    <property type="entry name" value="SurE-like"/>
    <property type="match status" value="1"/>
</dbReference>
<evidence type="ECO:0000256" key="1">
    <source>
        <dbReference type="ARBA" id="ARBA00011062"/>
    </source>
</evidence>
<keyword evidence="2" id="KW-0479">Metal-binding</keyword>
<evidence type="ECO:0000313" key="7">
    <source>
        <dbReference type="EMBL" id="KAA8903446.1"/>
    </source>
</evidence>
<dbReference type="OMA" id="DSHIWYY"/>
<dbReference type="GO" id="GO:0046872">
    <property type="term" value="F:metal ion binding"/>
    <property type="evidence" value="ECO:0007669"/>
    <property type="project" value="UniProtKB-KW"/>
</dbReference>
<gene>
    <name evidence="7" type="ORF">DIURU_002332</name>
</gene>
<dbReference type="GeneID" id="54780983"/>
<evidence type="ECO:0000256" key="5">
    <source>
        <dbReference type="SAM" id="SignalP"/>
    </source>
</evidence>
<dbReference type="AlphaFoldDB" id="A0A642UUW2"/>
<feature type="compositionally biased region" description="Basic and acidic residues" evidence="4">
    <location>
        <begin position="329"/>
        <end position="354"/>
    </location>
</feature>
<dbReference type="NCBIfam" id="TIGR00087">
    <property type="entry name" value="surE"/>
    <property type="match status" value="1"/>
</dbReference>
<dbReference type="InterPro" id="IPR030048">
    <property type="entry name" value="SurE"/>
</dbReference>
<keyword evidence="5" id="KW-0732">Signal</keyword>
<evidence type="ECO:0000256" key="4">
    <source>
        <dbReference type="SAM" id="MobiDB-lite"/>
    </source>
</evidence>
<organism evidence="7 8">
    <name type="scientific">Diutina rugosa</name>
    <name type="common">Yeast</name>
    <name type="synonym">Candida rugosa</name>
    <dbReference type="NCBI Taxonomy" id="5481"/>
    <lineage>
        <taxon>Eukaryota</taxon>
        <taxon>Fungi</taxon>
        <taxon>Dikarya</taxon>
        <taxon>Ascomycota</taxon>
        <taxon>Saccharomycotina</taxon>
        <taxon>Pichiomycetes</taxon>
        <taxon>Debaryomycetaceae</taxon>
        <taxon>Diutina</taxon>
    </lineage>
</organism>
<name>A0A642UUW2_DIURU</name>
<feature type="region of interest" description="Disordered" evidence="4">
    <location>
        <begin position="326"/>
        <end position="354"/>
    </location>
</feature>
<keyword evidence="8" id="KW-1185">Reference proteome</keyword>
<dbReference type="OrthoDB" id="4018688at2759"/>
<evidence type="ECO:0000256" key="3">
    <source>
        <dbReference type="ARBA" id="ARBA00022801"/>
    </source>
</evidence>
<sequence>MQLFLWLLVAVAAAKTILLTNDDGYYATNIRATYYKLKEAGYNVILVAPVVQKSGNGGKFDLPENTTLQRDGEFGYVKKGAPSWDHEPDDDHIWYFNGTPASSVAFALSYLIPQKFGNISVDLTVSGPNEGTNLGPGLFSISGTIGAAYNSVYRGVPAIAFSGSNSNNSLYTDDLALNDTKSPATIYANKVVELVNTLFAASNRTKQPVLPLGYGVNVNFPPVGHETGRGSKHGGQECLDPKWVNTRITGNDTLIPDVKIEDGKPPIWSPKAYPGVEVCIFGDCSYPSEQHIVEKSDNCSTSISLFSIDYDADTVSQHAFAKVLTPITDSKDKKKDDKKSDKKDDKKGKNDKKN</sequence>
<feature type="signal peptide" evidence="5">
    <location>
        <begin position="1"/>
        <end position="16"/>
    </location>
</feature>
<evidence type="ECO:0000313" key="8">
    <source>
        <dbReference type="Proteomes" id="UP000449547"/>
    </source>
</evidence>
<dbReference type="GO" id="GO:0008252">
    <property type="term" value="F:nucleotidase activity"/>
    <property type="evidence" value="ECO:0007669"/>
    <property type="project" value="InterPro"/>
</dbReference>
<dbReference type="Gene3D" id="3.40.1210.10">
    <property type="entry name" value="Survival protein SurE-like phosphatase/nucleotidase"/>
    <property type="match status" value="1"/>
</dbReference>
<proteinExistence type="inferred from homology"/>